<accession>A0A2P5ER61</accession>
<evidence type="ECO:0000256" key="2">
    <source>
        <dbReference type="SAM" id="SignalP"/>
    </source>
</evidence>
<evidence type="ECO:0000313" key="4">
    <source>
        <dbReference type="Proteomes" id="UP000237000"/>
    </source>
</evidence>
<gene>
    <name evidence="3" type="ORF">TorRG33x02_162330</name>
</gene>
<keyword evidence="1" id="KW-0812">Transmembrane</keyword>
<dbReference type="EMBL" id="JXTC01000110">
    <property type="protein sequence ID" value="PON88031.1"/>
    <property type="molecule type" value="Genomic_DNA"/>
</dbReference>
<proteinExistence type="predicted"/>
<dbReference type="AlphaFoldDB" id="A0A2P5ER61"/>
<organism evidence="3 4">
    <name type="scientific">Trema orientale</name>
    <name type="common">Charcoal tree</name>
    <name type="synonym">Celtis orientalis</name>
    <dbReference type="NCBI Taxonomy" id="63057"/>
    <lineage>
        <taxon>Eukaryota</taxon>
        <taxon>Viridiplantae</taxon>
        <taxon>Streptophyta</taxon>
        <taxon>Embryophyta</taxon>
        <taxon>Tracheophyta</taxon>
        <taxon>Spermatophyta</taxon>
        <taxon>Magnoliopsida</taxon>
        <taxon>eudicotyledons</taxon>
        <taxon>Gunneridae</taxon>
        <taxon>Pentapetalae</taxon>
        <taxon>rosids</taxon>
        <taxon>fabids</taxon>
        <taxon>Rosales</taxon>
        <taxon>Cannabaceae</taxon>
        <taxon>Trema</taxon>
    </lineage>
</organism>
<evidence type="ECO:0000256" key="1">
    <source>
        <dbReference type="SAM" id="Phobius"/>
    </source>
</evidence>
<sequence length="149" mass="17330">MSMFNLWFYFVLYSISAANISANLSTIHVLTGINFKSWKEDVMIVLGCMDLDLALKKDQPAALTEESFTEDKRNFELWKKFNRMSVMIMKRSIPEIMRDSLLKRENAKDFLAALEKLYLKNENGEMICTSGKLISMRYSGKGNIREYIM</sequence>
<keyword evidence="1" id="KW-1133">Transmembrane helix</keyword>
<dbReference type="InParanoid" id="A0A2P5ER61"/>
<evidence type="ECO:0000313" key="3">
    <source>
        <dbReference type="EMBL" id="PON88031.1"/>
    </source>
</evidence>
<feature type="transmembrane region" description="Helical" evidence="1">
    <location>
        <begin position="6"/>
        <end position="30"/>
    </location>
</feature>
<keyword evidence="4" id="KW-1185">Reference proteome</keyword>
<feature type="signal peptide" evidence="2">
    <location>
        <begin position="1"/>
        <end position="17"/>
    </location>
</feature>
<protein>
    <recommendedName>
        <fullName evidence="5">UBN2 domain-containing protein</fullName>
    </recommendedName>
</protein>
<reference evidence="4" key="1">
    <citation type="submission" date="2016-06" db="EMBL/GenBank/DDBJ databases">
        <title>Parallel loss of symbiosis genes in relatives of nitrogen-fixing non-legume Parasponia.</title>
        <authorList>
            <person name="Van Velzen R."/>
            <person name="Holmer R."/>
            <person name="Bu F."/>
            <person name="Rutten L."/>
            <person name="Van Zeijl A."/>
            <person name="Liu W."/>
            <person name="Santuari L."/>
            <person name="Cao Q."/>
            <person name="Sharma T."/>
            <person name="Shen D."/>
            <person name="Roswanjaya Y."/>
            <person name="Wardhani T."/>
            <person name="Kalhor M.S."/>
            <person name="Jansen J."/>
            <person name="Van den Hoogen J."/>
            <person name="Gungor B."/>
            <person name="Hartog M."/>
            <person name="Hontelez J."/>
            <person name="Verver J."/>
            <person name="Yang W.-C."/>
            <person name="Schijlen E."/>
            <person name="Repin R."/>
            <person name="Schilthuizen M."/>
            <person name="Schranz E."/>
            <person name="Heidstra R."/>
            <person name="Miyata K."/>
            <person name="Fedorova E."/>
            <person name="Kohlen W."/>
            <person name="Bisseling T."/>
            <person name="Smit S."/>
            <person name="Geurts R."/>
        </authorList>
    </citation>
    <scope>NUCLEOTIDE SEQUENCE [LARGE SCALE GENOMIC DNA]</scope>
    <source>
        <strain evidence="4">cv. RG33-2</strain>
    </source>
</reference>
<keyword evidence="1" id="KW-0472">Membrane</keyword>
<keyword evidence="2" id="KW-0732">Signal</keyword>
<dbReference type="Proteomes" id="UP000237000">
    <property type="component" value="Unassembled WGS sequence"/>
</dbReference>
<name>A0A2P5ER61_TREOI</name>
<dbReference type="OrthoDB" id="1162772at2759"/>
<feature type="chain" id="PRO_5015168482" description="UBN2 domain-containing protein" evidence="2">
    <location>
        <begin position="18"/>
        <end position="149"/>
    </location>
</feature>
<evidence type="ECO:0008006" key="5">
    <source>
        <dbReference type="Google" id="ProtNLM"/>
    </source>
</evidence>
<comment type="caution">
    <text evidence="3">The sequence shown here is derived from an EMBL/GenBank/DDBJ whole genome shotgun (WGS) entry which is preliminary data.</text>
</comment>